<evidence type="ECO:0000256" key="4">
    <source>
        <dbReference type="ARBA" id="ARBA00022679"/>
    </source>
</evidence>
<dbReference type="Gene3D" id="3.20.20.70">
    <property type="entry name" value="Aldolase class I"/>
    <property type="match status" value="1"/>
</dbReference>
<evidence type="ECO:0000256" key="6">
    <source>
        <dbReference type="ARBA" id="ARBA00022842"/>
    </source>
</evidence>
<dbReference type="Proteomes" id="UP000198773">
    <property type="component" value="Unassembled WGS sequence"/>
</dbReference>
<dbReference type="PANTHER" id="PTHR20858">
    <property type="entry name" value="PHOSPHOMETHYLPYRIMIDINE KINASE"/>
    <property type="match status" value="1"/>
</dbReference>
<comment type="cofactor">
    <cofactor evidence="1">
        <name>Mg(2+)</name>
        <dbReference type="ChEBI" id="CHEBI:18420"/>
    </cofactor>
</comment>
<dbReference type="RefSeq" id="WP_091341155.1">
    <property type="nucleotide sequence ID" value="NZ_FNRM01000003.1"/>
</dbReference>
<evidence type="ECO:0000259" key="10">
    <source>
        <dbReference type="Pfam" id="PF08543"/>
    </source>
</evidence>
<dbReference type="InterPro" id="IPR013749">
    <property type="entry name" value="PM/HMP-P_kinase-1"/>
</dbReference>
<dbReference type="InterPro" id="IPR022998">
    <property type="entry name" value="ThiamineP_synth_TenI"/>
</dbReference>
<evidence type="ECO:0000313" key="12">
    <source>
        <dbReference type="Proteomes" id="UP000198773"/>
    </source>
</evidence>
<evidence type="ECO:0000259" key="9">
    <source>
        <dbReference type="Pfam" id="PF02581"/>
    </source>
</evidence>
<sequence length="526" mass="55871">MPAANDSLASPRLSAALAQPNVLSKVPAKVAAKVAEKPLVWSIAASDSGGGAGIQADVLTLQDLGCHACTAVTAITAQNSVSVQAIEPVSTTMLQAQLDALKSDLPAKVIKIGLLPTPDSILLLAAWLQDYKAQHPLLVVADPVLGSSTGQHWHSEDLLDAWRALLPQIDVLTPNLPELGLLSGRPNQAIDEQVALLQALGASTVLVKGGHARHSAEVTDLLYQQDTITAFSGRRLQNPHQHGTGCTLASALAAFLAHGYPTEDALVLARAYVQAALQHGYATGAGPGTLAHPGWPSSQSYLSRIDSANWPTSLAEPFAGISQPLAVYPVVDSMALLEQLVPEQPGCIQLRIKQGNLAEISEQIAAAVALCRKHQVRLFINDHWQLAIEHGAYGVHLGQQDVEQADLAAIQRAGLRLGISSHGPFELARALQLRPSYVALGHVFATKTKQMPSQPQGLHKLALSVPLCDGTPTVAIGGIDQHSFAKVCACKVHGVAMVSAITQAQHPAQSLRRFKQLWEQHYAYHR</sequence>
<evidence type="ECO:0000313" key="11">
    <source>
        <dbReference type="EMBL" id="SEA39315.1"/>
    </source>
</evidence>
<accession>A0A1H4ATP1</accession>
<dbReference type="GO" id="GO:0009229">
    <property type="term" value="P:thiamine diphosphate biosynthetic process"/>
    <property type="evidence" value="ECO:0007669"/>
    <property type="project" value="UniProtKB-UniPathway"/>
</dbReference>
<keyword evidence="6" id="KW-0460">Magnesium</keyword>
<keyword evidence="8" id="KW-0511">Multifunctional enzyme</keyword>
<dbReference type="NCBIfam" id="NF002904">
    <property type="entry name" value="PRK03512.1"/>
    <property type="match status" value="1"/>
</dbReference>
<evidence type="ECO:0000256" key="5">
    <source>
        <dbReference type="ARBA" id="ARBA00022723"/>
    </source>
</evidence>
<dbReference type="AlphaFoldDB" id="A0A1H4ATP1"/>
<dbReference type="Gene3D" id="3.40.1190.20">
    <property type="match status" value="1"/>
</dbReference>
<dbReference type="GO" id="GO:0005829">
    <property type="term" value="C:cytosol"/>
    <property type="evidence" value="ECO:0007669"/>
    <property type="project" value="TreeGrafter"/>
</dbReference>
<dbReference type="GO" id="GO:0009228">
    <property type="term" value="P:thiamine biosynthetic process"/>
    <property type="evidence" value="ECO:0007669"/>
    <property type="project" value="UniProtKB-KW"/>
</dbReference>
<evidence type="ECO:0000256" key="2">
    <source>
        <dbReference type="ARBA" id="ARBA00004948"/>
    </source>
</evidence>
<dbReference type="SUPFAM" id="SSF51391">
    <property type="entry name" value="Thiamin phosphate synthase"/>
    <property type="match status" value="1"/>
</dbReference>
<reference evidence="11 12" key="1">
    <citation type="submission" date="2016-10" db="EMBL/GenBank/DDBJ databases">
        <authorList>
            <person name="de Groot N.N."/>
        </authorList>
    </citation>
    <scope>NUCLEOTIDE SEQUENCE [LARGE SCALE GENOMIC DNA]</scope>
    <source>
        <strain evidence="11 12">CGMCC 1.3430</strain>
    </source>
</reference>
<proteinExistence type="predicted"/>
<keyword evidence="11" id="KW-0418">Kinase</keyword>
<organism evidence="11 12">
    <name type="scientific">Alkalimonas amylolytica</name>
    <dbReference type="NCBI Taxonomy" id="152573"/>
    <lineage>
        <taxon>Bacteria</taxon>
        <taxon>Pseudomonadati</taxon>
        <taxon>Pseudomonadota</taxon>
        <taxon>Gammaproteobacteria</taxon>
        <taxon>Alkalimonas</taxon>
    </lineage>
</organism>
<dbReference type="PANTHER" id="PTHR20858:SF17">
    <property type="entry name" value="HYDROXYMETHYLPYRIMIDINE_PHOSPHOMETHYLPYRIMIDINE KINASE THI20-RELATED"/>
    <property type="match status" value="1"/>
</dbReference>
<name>A0A1H4ATP1_ALKAM</name>
<dbReference type="STRING" id="152573.SAMN04488051_10326"/>
<dbReference type="InterPro" id="IPR036206">
    <property type="entry name" value="ThiamineP_synth_sf"/>
</dbReference>
<dbReference type="Pfam" id="PF08543">
    <property type="entry name" value="Phos_pyr_kin"/>
    <property type="match status" value="1"/>
</dbReference>
<dbReference type="SUPFAM" id="SSF53613">
    <property type="entry name" value="Ribokinase-like"/>
    <property type="match status" value="1"/>
</dbReference>
<dbReference type="NCBIfam" id="TIGR00097">
    <property type="entry name" value="HMP-P_kinase"/>
    <property type="match status" value="1"/>
</dbReference>
<keyword evidence="7" id="KW-0784">Thiamine biosynthesis</keyword>
<dbReference type="GO" id="GO:0008902">
    <property type="term" value="F:hydroxymethylpyrimidine kinase activity"/>
    <property type="evidence" value="ECO:0007669"/>
    <property type="project" value="UniProtKB-EC"/>
</dbReference>
<evidence type="ECO:0000256" key="3">
    <source>
        <dbReference type="ARBA" id="ARBA00012135"/>
    </source>
</evidence>
<comment type="pathway">
    <text evidence="2">Cofactor biosynthesis; thiamine diphosphate biosynthesis.</text>
</comment>
<dbReference type="CDD" id="cd00564">
    <property type="entry name" value="TMP_TenI"/>
    <property type="match status" value="1"/>
</dbReference>
<keyword evidence="5" id="KW-0479">Metal-binding</keyword>
<dbReference type="InterPro" id="IPR029056">
    <property type="entry name" value="Ribokinase-like"/>
</dbReference>
<dbReference type="GO" id="GO:0046872">
    <property type="term" value="F:metal ion binding"/>
    <property type="evidence" value="ECO:0007669"/>
    <property type="project" value="UniProtKB-KW"/>
</dbReference>
<dbReference type="InterPro" id="IPR013785">
    <property type="entry name" value="Aldolase_TIM"/>
</dbReference>
<protein>
    <recommendedName>
        <fullName evidence="3">hydroxymethylpyrimidine kinase</fullName>
        <ecNumber evidence="3">2.7.1.49</ecNumber>
    </recommendedName>
</protein>
<keyword evidence="4" id="KW-0808">Transferase</keyword>
<evidence type="ECO:0000256" key="8">
    <source>
        <dbReference type="ARBA" id="ARBA00023268"/>
    </source>
</evidence>
<feature type="domain" description="Pyridoxamine kinase/Phosphomethylpyrimidine kinase" evidence="10">
    <location>
        <begin position="47"/>
        <end position="289"/>
    </location>
</feature>
<evidence type="ECO:0000256" key="7">
    <source>
        <dbReference type="ARBA" id="ARBA00022977"/>
    </source>
</evidence>
<dbReference type="GO" id="GO:0008972">
    <property type="term" value="F:phosphomethylpyrimidine kinase activity"/>
    <property type="evidence" value="ECO:0007669"/>
    <property type="project" value="InterPro"/>
</dbReference>
<dbReference type="CDD" id="cd01169">
    <property type="entry name" value="HMPP_kinase"/>
    <property type="match status" value="1"/>
</dbReference>
<dbReference type="OrthoDB" id="9810880at2"/>
<gene>
    <name evidence="11" type="ORF">SAMN04488051_10326</name>
</gene>
<evidence type="ECO:0000256" key="1">
    <source>
        <dbReference type="ARBA" id="ARBA00001946"/>
    </source>
</evidence>
<feature type="domain" description="Thiamine phosphate synthase/TenI" evidence="9">
    <location>
        <begin position="333"/>
        <end position="501"/>
    </location>
</feature>
<dbReference type="FunFam" id="3.20.20.70:FF:000064">
    <property type="entry name" value="Thiamine-phosphate synthase"/>
    <property type="match status" value="1"/>
</dbReference>
<dbReference type="EMBL" id="FNRM01000003">
    <property type="protein sequence ID" value="SEA39315.1"/>
    <property type="molecule type" value="Genomic_DNA"/>
</dbReference>
<dbReference type="Pfam" id="PF02581">
    <property type="entry name" value="TMP-TENI"/>
    <property type="match status" value="1"/>
</dbReference>
<dbReference type="EC" id="2.7.1.49" evidence="3"/>
<dbReference type="InterPro" id="IPR004399">
    <property type="entry name" value="HMP/HMP-P_kinase_dom"/>
</dbReference>
<keyword evidence="12" id="KW-1185">Reference proteome</keyword>
<dbReference type="UniPathway" id="UPA00060">
    <property type="reaction ID" value="UER00138"/>
</dbReference>